<dbReference type="EMBL" id="JARJLM010000433">
    <property type="protein sequence ID" value="MDF3836372.1"/>
    <property type="molecule type" value="Genomic_DNA"/>
</dbReference>
<reference evidence="5 6" key="1">
    <citation type="submission" date="2023-03" db="EMBL/GenBank/DDBJ databases">
        <title>Draft assemblies of triclosan tolerant bacteria isolated from returned activated sludge.</title>
        <authorList>
            <person name="Van Hamelsveld S."/>
        </authorList>
    </citation>
    <scope>NUCLEOTIDE SEQUENCE [LARGE SCALE GENOMIC DNA]</scope>
    <source>
        <strain evidence="5 6">GW210010_S58</strain>
    </source>
</reference>
<keyword evidence="2" id="KW-0548">Nucleotidyltransferase</keyword>
<accession>A0ABT6AUT5</accession>
<evidence type="ECO:0000313" key="6">
    <source>
        <dbReference type="Proteomes" id="UP001216674"/>
    </source>
</evidence>
<organism evidence="5 6">
    <name type="scientific">Cupriavidus basilensis</name>
    <dbReference type="NCBI Taxonomy" id="68895"/>
    <lineage>
        <taxon>Bacteria</taxon>
        <taxon>Pseudomonadati</taxon>
        <taxon>Pseudomonadota</taxon>
        <taxon>Betaproteobacteria</taxon>
        <taxon>Burkholderiales</taxon>
        <taxon>Burkholderiaceae</taxon>
        <taxon>Cupriavidus</taxon>
    </lineage>
</organism>
<dbReference type="Pfam" id="PF20866">
    <property type="entry name" value="MdcG_N"/>
    <property type="match status" value="1"/>
</dbReference>
<proteinExistence type="predicted"/>
<dbReference type="NCBIfam" id="TIGR03135">
    <property type="entry name" value="malonate_mdcG"/>
    <property type="match status" value="1"/>
</dbReference>
<dbReference type="Pfam" id="PF10620">
    <property type="entry name" value="MdcG"/>
    <property type="match status" value="1"/>
</dbReference>
<dbReference type="Proteomes" id="UP001216674">
    <property type="component" value="Unassembled WGS sequence"/>
</dbReference>
<evidence type="ECO:0000256" key="2">
    <source>
        <dbReference type="ARBA" id="ARBA00022695"/>
    </source>
</evidence>
<protein>
    <submittedName>
        <fullName evidence="5">Malonate decarboxylase holo-ACP synthase</fullName>
    </submittedName>
</protein>
<evidence type="ECO:0000256" key="1">
    <source>
        <dbReference type="ARBA" id="ARBA00022679"/>
    </source>
</evidence>
<feature type="domain" description="Phosphoribosyl-dephospho-CoA transferase MdcG C-terminal" evidence="3">
    <location>
        <begin position="97"/>
        <end position="212"/>
    </location>
</feature>
<dbReference type="InterPro" id="IPR017557">
    <property type="entry name" value="Holo-ACP_synthase"/>
</dbReference>
<name>A0ABT6AUT5_9BURK</name>
<evidence type="ECO:0000313" key="5">
    <source>
        <dbReference type="EMBL" id="MDF3836372.1"/>
    </source>
</evidence>
<comment type="caution">
    <text evidence="5">The sequence shown here is derived from an EMBL/GenBank/DDBJ whole genome shotgun (WGS) entry which is preliminary data.</text>
</comment>
<sequence>MHGATARALLPHDLLWLVDPPAFAGANALPAWAGAEWLARAPLVVRRDRIDAGRIPVGLRGTTRAQRHAAWLPRAQVARVVTPGMIARQARWRDHPRRLALPALTVLARVAPLLDDAQLNWGVTGGAGFTLASGIDVLHPGSDLDLLVTAGMPLAPQTERLLVALLDGQPGDARIDIQVSTPAGAFALRERARTGGRVLLRTANGPVLCEDPWHPPAVAPHDHAMTAP</sequence>
<dbReference type="InterPro" id="IPR048903">
    <property type="entry name" value="MdcG_N"/>
</dbReference>
<dbReference type="InterPro" id="IPR049180">
    <property type="entry name" value="MdcG_C"/>
</dbReference>
<keyword evidence="6" id="KW-1185">Reference proteome</keyword>
<gene>
    <name evidence="5" type="ORF">P3W85_25975</name>
</gene>
<dbReference type="RefSeq" id="WP_276266865.1">
    <property type="nucleotide sequence ID" value="NZ_JARJLM010000433.1"/>
</dbReference>
<evidence type="ECO:0000259" key="3">
    <source>
        <dbReference type="Pfam" id="PF10620"/>
    </source>
</evidence>
<dbReference type="NCBIfam" id="NF002332">
    <property type="entry name" value="PRK01293.1"/>
    <property type="match status" value="1"/>
</dbReference>
<evidence type="ECO:0000259" key="4">
    <source>
        <dbReference type="Pfam" id="PF20866"/>
    </source>
</evidence>
<keyword evidence="1" id="KW-0808">Transferase</keyword>
<feature type="domain" description="Phosphoribosyl-dephospho-CoA transferase MdcG N-terminal" evidence="4">
    <location>
        <begin position="11"/>
        <end position="83"/>
    </location>
</feature>